<dbReference type="AlphaFoldDB" id="A0AAD8UGW5"/>
<dbReference type="SUPFAM" id="SSF52540">
    <property type="entry name" value="P-loop containing nucleoside triphosphate hydrolases"/>
    <property type="match status" value="1"/>
</dbReference>
<evidence type="ECO:0000313" key="4">
    <source>
        <dbReference type="Proteomes" id="UP001244207"/>
    </source>
</evidence>
<feature type="domain" description="G" evidence="1">
    <location>
        <begin position="463"/>
        <end position="584"/>
    </location>
</feature>
<comment type="caution">
    <text evidence="3">The sequence shown here is derived from an EMBL/GenBank/DDBJ whole genome shotgun (WGS) entry which is preliminary data.</text>
</comment>
<protein>
    <recommendedName>
        <fullName evidence="5">DUF2235 domain-containing protein</fullName>
    </recommendedName>
</protein>
<dbReference type="Pfam" id="PF01926">
    <property type="entry name" value="MMR_HSR1"/>
    <property type="match status" value="1"/>
</dbReference>
<dbReference type="Proteomes" id="UP001244207">
    <property type="component" value="Unassembled WGS sequence"/>
</dbReference>
<dbReference type="Pfam" id="PF09994">
    <property type="entry name" value="T6SS_Tle1-like_cat"/>
    <property type="match status" value="1"/>
</dbReference>
<name>A0AAD8UGW5_GLOAC</name>
<feature type="domain" description="T6SS Phospholipase effector Tle1-like catalytic" evidence="2">
    <location>
        <begin position="8"/>
        <end position="257"/>
    </location>
</feature>
<dbReference type="PANTHER" id="PTHR33840">
    <property type="match status" value="1"/>
</dbReference>
<evidence type="ECO:0008006" key="5">
    <source>
        <dbReference type="Google" id="ProtNLM"/>
    </source>
</evidence>
<gene>
    <name evidence="3" type="ORF">BDZ83DRAFT_652483</name>
</gene>
<evidence type="ECO:0000259" key="1">
    <source>
        <dbReference type="Pfam" id="PF01926"/>
    </source>
</evidence>
<dbReference type="RefSeq" id="XP_060364122.1">
    <property type="nucleotide sequence ID" value="XM_060510526.1"/>
</dbReference>
<dbReference type="CDD" id="cd00882">
    <property type="entry name" value="Ras_like_GTPase"/>
    <property type="match status" value="1"/>
</dbReference>
<sequence>MATPTNFKRIVVCVDGTWYNEDGQEGRGSGNNSNIFRIYASVKVDEPVTDEFGNTITQIVRYFPGIGVDKKPLDKWNDGMTGKGCTTQIKEVFTFCCTKITSKDDEIWLFGFSRGAYVVRVVAKLLNSYTLKEALDFKDESVWNSIKSFIGQEFTRQPPKIKFLGLFDTVKQVLAGDTFGEDVGTDVSFAHHVRHALALNEARRAFPLLPIEASEGTTSDGNQTSHLQAWFVGAHADMGGGAEHDGLSLYPLQWMLVESRDRGLVLEHNPADRRKNLIDDPLELVFPKSSPLVSAQKAGIPAGDADSIKPEPWTFRYSSNIDISMYDLRDSHMHGNLQKIPPKKLQRPNVRRSNSATHWVAVNTGLLGTFGLGPRQIFRHNSSSTSLQGYQDASPNGTVIHPSAYFLSDTYPTLGIQEALESLKKPLDDFRKTSNMTYISDNGDAKIDPWIRDFLSNKVTTCRILVCGNTGVGKSTLLNRVFGITMTQEEKSQKGRHNIEEGFESDQHPGIIIHDSEGFQAGDTREISAFKKFLKTRADKADVSQKLHAIWLCIDTDSDRPVQTALVNVLKQVTKYMPATPIIVVGTRKDRFLDRHRDGIEKDLILNKQEVFKTSFEDDVETSPLWPMLNTKFTFVSRDDQESIKSLIHETVGFFSDASVSEAMIAAQVPDINAKIDLAIEKTLKFLKAAVGAASSGFGTGVVSAVSTPTISRVLCRDIAHGCFGLPETGIAQMDTILASVVWKNLAPFMAQAVGQ</sequence>
<proteinExistence type="predicted"/>
<evidence type="ECO:0000313" key="3">
    <source>
        <dbReference type="EMBL" id="KAK1724067.1"/>
    </source>
</evidence>
<dbReference type="EMBL" id="JAHMHS010000056">
    <property type="protein sequence ID" value="KAK1724067.1"/>
    <property type="molecule type" value="Genomic_DNA"/>
</dbReference>
<evidence type="ECO:0000259" key="2">
    <source>
        <dbReference type="Pfam" id="PF09994"/>
    </source>
</evidence>
<dbReference type="GeneID" id="85394425"/>
<dbReference type="Gene3D" id="3.40.50.300">
    <property type="entry name" value="P-loop containing nucleotide triphosphate hydrolases"/>
    <property type="match status" value="1"/>
</dbReference>
<dbReference type="InterPro" id="IPR006073">
    <property type="entry name" value="GTP-bd"/>
</dbReference>
<dbReference type="InterPro" id="IPR018712">
    <property type="entry name" value="Tle1-like_cat"/>
</dbReference>
<reference evidence="3" key="1">
    <citation type="submission" date="2021-12" db="EMBL/GenBank/DDBJ databases">
        <title>Comparative genomics, transcriptomics and evolutionary studies reveal genomic signatures of adaptation to plant cell wall in hemibiotrophic fungi.</title>
        <authorList>
            <consortium name="DOE Joint Genome Institute"/>
            <person name="Baroncelli R."/>
            <person name="Diaz J.F."/>
            <person name="Benocci T."/>
            <person name="Peng M."/>
            <person name="Battaglia E."/>
            <person name="Haridas S."/>
            <person name="Andreopoulos W."/>
            <person name="Labutti K."/>
            <person name="Pangilinan J."/>
            <person name="Floch G.L."/>
            <person name="Makela M.R."/>
            <person name="Henrissat B."/>
            <person name="Grigoriev I.V."/>
            <person name="Crouch J.A."/>
            <person name="De Vries R.P."/>
            <person name="Sukno S.A."/>
            <person name="Thon M.R."/>
        </authorList>
    </citation>
    <scope>NUCLEOTIDE SEQUENCE</scope>
    <source>
        <strain evidence="3">CBS 112980</strain>
    </source>
</reference>
<dbReference type="PANTHER" id="PTHR33840:SF1">
    <property type="entry name" value="TLE1 PHOSPHOLIPASE DOMAIN-CONTAINING PROTEIN"/>
    <property type="match status" value="1"/>
</dbReference>
<dbReference type="GO" id="GO:0005525">
    <property type="term" value="F:GTP binding"/>
    <property type="evidence" value="ECO:0007669"/>
    <property type="project" value="InterPro"/>
</dbReference>
<dbReference type="InterPro" id="IPR027417">
    <property type="entry name" value="P-loop_NTPase"/>
</dbReference>
<accession>A0AAD8UGW5</accession>
<keyword evidence="4" id="KW-1185">Reference proteome</keyword>
<organism evidence="3 4">
    <name type="scientific">Glomerella acutata</name>
    <name type="common">Colletotrichum acutatum</name>
    <dbReference type="NCBI Taxonomy" id="27357"/>
    <lineage>
        <taxon>Eukaryota</taxon>
        <taxon>Fungi</taxon>
        <taxon>Dikarya</taxon>
        <taxon>Ascomycota</taxon>
        <taxon>Pezizomycotina</taxon>
        <taxon>Sordariomycetes</taxon>
        <taxon>Hypocreomycetidae</taxon>
        <taxon>Glomerellales</taxon>
        <taxon>Glomerellaceae</taxon>
        <taxon>Colletotrichum</taxon>
        <taxon>Colletotrichum acutatum species complex</taxon>
    </lineage>
</organism>